<gene>
    <name evidence="8" type="ORF">V7x_01500</name>
</gene>
<feature type="domain" description="DUF362" evidence="7">
    <location>
        <begin position="303"/>
        <end position="536"/>
    </location>
</feature>
<keyword evidence="3 6" id="KW-1133">Transmembrane helix</keyword>
<dbReference type="Pfam" id="PF07681">
    <property type="entry name" value="DoxX"/>
    <property type="match status" value="1"/>
</dbReference>
<dbReference type="Pfam" id="PF04015">
    <property type="entry name" value="DUF362"/>
    <property type="match status" value="1"/>
</dbReference>
<feature type="transmembrane region" description="Helical" evidence="6">
    <location>
        <begin position="20"/>
        <end position="38"/>
    </location>
</feature>
<feature type="transmembrane region" description="Helical" evidence="6">
    <location>
        <begin position="72"/>
        <end position="93"/>
    </location>
</feature>
<dbReference type="OrthoDB" id="9794954at2"/>
<comment type="caution">
    <text evidence="8">The sequence shown here is derived from an EMBL/GenBank/DDBJ whole genome shotgun (WGS) entry which is preliminary data.</text>
</comment>
<feature type="transmembrane region" description="Helical" evidence="6">
    <location>
        <begin position="100"/>
        <end position="116"/>
    </location>
</feature>
<evidence type="ECO:0000313" key="9">
    <source>
        <dbReference type="Proteomes" id="UP000316476"/>
    </source>
</evidence>
<evidence type="ECO:0000256" key="2">
    <source>
        <dbReference type="ARBA" id="ARBA00022692"/>
    </source>
</evidence>
<feature type="transmembrane region" description="Helical" evidence="6">
    <location>
        <begin position="186"/>
        <end position="203"/>
    </location>
</feature>
<reference evidence="8 9" key="1">
    <citation type="submission" date="2019-02" db="EMBL/GenBank/DDBJ databases">
        <title>Deep-cultivation of Planctomycetes and their phenomic and genomic characterization uncovers novel biology.</title>
        <authorList>
            <person name="Wiegand S."/>
            <person name="Jogler M."/>
            <person name="Boedeker C."/>
            <person name="Pinto D."/>
            <person name="Vollmers J."/>
            <person name="Rivas-Marin E."/>
            <person name="Kohn T."/>
            <person name="Peeters S.H."/>
            <person name="Heuer A."/>
            <person name="Rast P."/>
            <person name="Oberbeckmann S."/>
            <person name="Bunk B."/>
            <person name="Jeske O."/>
            <person name="Meyerdierks A."/>
            <person name="Storesund J.E."/>
            <person name="Kallscheuer N."/>
            <person name="Luecker S."/>
            <person name="Lage O.M."/>
            <person name="Pohl T."/>
            <person name="Merkel B.J."/>
            <person name="Hornburger P."/>
            <person name="Mueller R.-W."/>
            <person name="Bruemmer F."/>
            <person name="Labrenz M."/>
            <person name="Spormann A.M."/>
            <person name="Op Den Camp H."/>
            <person name="Overmann J."/>
            <person name="Amann R."/>
            <person name="Jetten M.S.M."/>
            <person name="Mascher T."/>
            <person name="Medema M.H."/>
            <person name="Devos D.P."/>
            <person name="Kaster A.-K."/>
            <person name="Ovreas L."/>
            <person name="Rohde M."/>
            <person name="Galperin M.Y."/>
            <person name="Jogler C."/>
        </authorList>
    </citation>
    <scope>NUCLEOTIDE SEQUENCE [LARGE SCALE GENOMIC DNA]</scope>
    <source>
        <strain evidence="8 9">V7</strain>
    </source>
</reference>
<evidence type="ECO:0000256" key="1">
    <source>
        <dbReference type="ARBA" id="ARBA00004141"/>
    </source>
</evidence>
<protein>
    <submittedName>
        <fullName evidence="8">DoxX</fullName>
    </submittedName>
</protein>
<evidence type="ECO:0000313" key="8">
    <source>
        <dbReference type="EMBL" id="TWU64606.1"/>
    </source>
</evidence>
<dbReference type="RefSeq" id="WP_146410260.1">
    <property type="nucleotide sequence ID" value="NZ_SJPZ01000001.1"/>
</dbReference>
<dbReference type="Proteomes" id="UP000316476">
    <property type="component" value="Unassembled WGS sequence"/>
</dbReference>
<comment type="subcellular location">
    <subcellularLocation>
        <location evidence="1">Membrane</location>
        <topology evidence="1">Multi-pass membrane protein</topology>
    </subcellularLocation>
</comment>
<dbReference type="GO" id="GO:0016020">
    <property type="term" value="C:membrane"/>
    <property type="evidence" value="ECO:0007669"/>
    <property type="project" value="UniProtKB-SubCell"/>
</dbReference>
<dbReference type="AlphaFoldDB" id="A0A5C6FQT4"/>
<proteinExistence type="predicted"/>
<evidence type="ECO:0000259" key="7">
    <source>
        <dbReference type="Pfam" id="PF04015"/>
    </source>
</evidence>
<dbReference type="InterPro" id="IPR032808">
    <property type="entry name" value="DoxX"/>
</dbReference>
<keyword evidence="4 6" id="KW-0472">Membrane</keyword>
<organism evidence="8 9">
    <name type="scientific">Crateriforma conspicua</name>
    <dbReference type="NCBI Taxonomy" id="2527996"/>
    <lineage>
        <taxon>Bacteria</taxon>
        <taxon>Pseudomonadati</taxon>
        <taxon>Planctomycetota</taxon>
        <taxon>Planctomycetia</taxon>
        <taxon>Planctomycetales</taxon>
        <taxon>Planctomycetaceae</taxon>
        <taxon>Crateriforma</taxon>
    </lineage>
</organism>
<evidence type="ECO:0000256" key="4">
    <source>
        <dbReference type="ARBA" id="ARBA00023136"/>
    </source>
</evidence>
<evidence type="ECO:0000256" key="6">
    <source>
        <dbReference type="SAM" id="Phobius"/>
    </source>
</evidence>
<evidence type="ECO:0000256" key="3">
    <source>
        <dbReference type="ARBA" id="ARBA00022989"/>
    </source>
</evidence>
<dbReference type="EMBL" id="SJPZ01000001">
    <property type="protein sequence ID" value="TWU64606.1"/>
    <property type="molecule type" value="Genomic_DNA"/>
</dbReference>
<evidence type="ECO:0000256" key="5">
    <source>
        <dbReference type="SAM" id="MobiDB-lite"/>
    </source>
</evidence>
<sequence>MSSQPAPGDLTNTMPTKQAVAMWGLRIAIGWLFLYEGLYKLVLSGGWSAGPYLRNAQSPLAPVYQWMADTPIVLTALDFLNVWGLIAVGLGLILGVATRIAAAGGGTMLLLYYLAYPPMIGSAPSSGYGNHLLVNPNLIMLVALVGIWFQPAREFALDRLGAFAFGKFGLRRKAGVATLKPGRRQVLAALAGLPALGLFATLFEGKRRHTITLRQTGEETDGVSGASDTGEWQETPDRSESAASMPVAVMRCRSYEPAELRSSLDRAFDLTGGLRDLVSGRKVSIKINSTGKSKLCCGLPAERTYQSHPDFLAALCACLTDAGAKRIAVVESFYFSEPTEQALAEAHYDLSRIQSAGGHQVEFVNTRNRGKYRNYRQYDVPDGGLMFPAYHMHPAYADTDVFVSLAKLKQHGEAGVTCAAKNLFGITPQALYGSDAPNEDSLMSRVKILHRGTRPVPDGVPTWHVGPVPDVDNPSTYRVPRIITDLNRVRPVDLAIVDGIETIAGGAGPWEKGIHAVSPGLIIVGRNVVCTDTVCSSIMGFDAAAEHFSDPFPGENHLAHLARAGVGTNRVDRIETLGLSMREARFPFVTDVTEKTVDDGNTG</sequence>
<name>A0A5C6FQT4_9PLAN</name>
<feature type="region of interest" description="Disordered" evidence="5">
    <location>
        <begin position="215"/>
        <end position="240"/>
    </location>
</feature>
<accession>A0A5C6FQT4</accession>
<dbReference type="InterPro" id="IPR007160">
    <property type="entry name" value="DUF362"/>
</dbReference>
<keyword evidence="2 6" id="KW-0812">Transmembrane</keyword>
<feature type="transmembrane region" description="Helical" evidence="6">
    <location>
        <begin position="128"/>
        <end position="149"/>
    </location>
</feature>